<dbReference type="RefSeq" id="WP_115563831.1">
    <property type="nucleotide sequence ID" value="NZ_QRGR01000002.1"/>
</dbReference>
<evidence type="ECO:0000256" key="4">
    <source>
        <dbReference type="ARBA" id="ARBA00023014"/>
    </source>
</evidence>
<keyword evidence="5" id="KW-1133">Transmembrane helix</keyword>
<dbReference type="SUPFAM" id="SSF50022">
    <property type="entry name" value="ISP domain"/>
    <property type="match status" value="1"/>
</dbReference>
<proteinExistence type="predicted"/>
<dbReference type="Proteomes" id="UP000256708">
    <property type="component" value="Unassembled WGS sequence"/>
</dbReference>
<dbReference type="GO" id="GO:0051537">
    <property type="term" value="F:2 iron, 2 sulfur cluster binding"/>
    <property type="evidence" value="ECO:0007669"/>
    <property type="project" value="UniProtKB-KW"/>
</dbReference>
<feature type="domain" description="Rieske" evidence="6">
    <location>
        <begin position="193"/>
        <end position="289"/>
    </location>
</feature>
<evidence type="ECO:0000256" key="1">
    <source>
        <dbReference type="ARBA" id="ARBA00022714"/>
    </source>
</evidence>
<keyword evidence="5" id="KW-0812">Transmembrane</keyword>
<evidence type="ECO:0000256" key="5">
    <source>
        <dbReference type="SAM" id="Phobius"/>
    </source>
</evidence>
<evidence type="ECO:0000256" key="3">
    <source>
        <dbReference type="ARBA" id="ARBA00023004"/>
    </source>
</evidence>
<dbReference type="PANTHER" id="PTHR21496:SF23">
    <property type="entry name" value="3-PHENYLPROPIONATE_CINNAMIC ACID DIOXYGENASE FERREDOXIN SUBUNIT"/>
    <property type="match status" value="1"/>
</dbReference>
<sequence>MGQNTIIDAIEKQEWLKTAGDAIHPAVVNAFEAGGEAGQQVKDALHGTWLGHPLHPALTDVPIGSWTTAAVLDTMELMGKKKYAPGADAAVAVGLVGAVGAAVTGLTDWTGTTKERRKIGMMHGMLNAGAAALYVTSLLLRRRKNTRGTAIGLSMLGYGVVSFGAYLGGHLVFGKQLGVDHTATAAEYPEDFVSVLPENELAENSMRCVKAGEVPVLLARKNGKIFALAHTCSHLGGPLSEGDLLDDGRVRCPWHGSVFSLEDGSVVHGPATEPQPRFEVRVRDGQIEVRTPAKENK</sequence>
<reference evidence="8" key="1">
    <citation type="submission" date="2018-08" db="EMBL/GenBank/DDBJ databases">
        <authorList>
            <person name="Liu Z.-W."/>
            <person name="Du Z.-J."/>
        </authorList>
    </citation>
    <scope>NUCLEOTIDE SEQUENCE [LARGE SCALE GENOMIC DNA]</scope>
    <source>
        <strain evidence="8">H4X</strain>
    </source>
</reference>
<name>A0A3D8LHI4_9BACT</name>
<keyword evidence="3" id="KW-0408">Iron</keyword>
<gene>
    <name evidence="7" type="ORF">DXT99_01925</name>
</gene>
<organism evidence="7 8">
    <name type="scientific">Pontibacter diazotrophicus</name>
    <dbReference type="NCBI Taxonomy" id="1400979"/>
    <lineage>
        <taxon>Bacteria</taxon>
        <taxon>Pseudomonadati</taxon>
        <taxon>Bacteroidota</taxon>
        <taxon>Cytophagia</taxon>
        <taxon>Cytophagales</taxon>
        <taxon>Hymenobacteraceae</taxon>
        <taxon>Pontibacter</taxon>
    </lineage>
</organism>
<feature type="transmembrane region" description="Helical" evidence="5">
    <location>
        <begin position="119"/>
        <end position="140"/>
    </location>
</feature>
<keyword evidence="2" id="KW-0479">Metal-binding</keyword>
<accession>A0A3D8LHI4</accession>
<protein>
    <submittedName>
        <fullName evidence="7">DUF2231 domain-containing protein</fullName>
    </submittedName>
</protein>
<keyword evidence="5" id="KW-0472">Membrane</keyword>
<evidence type="ECO:0000259" key="6">
    <source>
        <dbReference type="PROSITE" id="PS51296"/>
    </source>
</evidence>
<keyword evidence="1" id="KW-0001">2Fe-2S</keyword>
<dbReference type="PROSITE" id="PS51296">
    <property type="entry name" value="RIESKE"/>
    <property type="match status" value="1"/>
</dbReference>
<evidence type="ECO:0000313" key="7">
    <source>
        <dbReference type="EMBL" id="RDV16890.1"/>
    </source>
</evidence>
<keyword evidence="4" id="KW-0411">Iron-sulfur</keyword>
<dbReference type="Pfam" id="PF09990">
    <property type="entry name" value="DUF2231"/>
    <property type="match status" value="1"/>
</dbReference>
<keyword evidence="8" id="KW-1185">Reference proteome</keyword>
<dbReference type="Pfam" id="PF00355">
    <property type="entry name" value="Rieske"/>
    <property type="match status" value="1"/>
</dbReference>
<dbReference type="GO" id="GO:0046872">
    <property type="term" value="F:metal ion binding"/>
    <property type="evidence" value="ECO:0007669"/>
    <property type="project" value="UniProtKB-KW"/>
</dbReference>
<feature type="transmembrane region" description="Helical" evidence="5">
    <location>
        <begin position="87"/>
        <end position="107"/>
    </location>
</feature>
<comment type="caution">
    <text evidence="7">The sequence shown here is derived from an EMBL/GenBank/DDBJ whole genome shotgun (WGS) entry which is preliminary data.</text>
</comment>
<dbReference type="OrthoDB" id="593800at2"/>
<evidence type="ECO:0000313" key="8">
    <source>
        <dbReference type="Proteomes" id="UP000256708"/>
    </source>
</evidence>
<dbReference type="InterPro" id="IPR036922">
    <property type="entry name" value="Rieske_2Fe-2S_sf"/>
</dbReference>
<dbReference type="InterPro" id="IPR017941">
    <property type="entry name" value="Rieske_2Fe-2S"/>
</dbReference>
<dbReference type="EMBL" id="QRGR01000002">
    <property type="protein sequence ID" value="RDV16890.1"/>
    <property type="molecule type" value="Genomic_DNA"/>
</dbReference>
<evidence type="ECO:0000256" key="2">
    <source>
        <dbReference type="ARBA" id="ARBA00022723"/>
    </source>
</evidence>
<dbReference type="InterPro" id="IPR019251">
    <property type="entry name" value="DUF2231_TM"/>
</dbReference>
<feature type="transmembrane region" description="Helical" evidence="5">
    <location>
        <begin position="152"/>
        <end position="173"/>
    </location>
</feature>
<dbReference type="Gene3D" id="2.102.10.10">
    <property type="entry name" value="Rieske [2Fe-2S] iron-sulphur domain"/>
    <property type="match status" value="1"/>
</dbReference>
<dbReference type="PANTHER" id="PTHR21496">
    <property type="entry name" value="FERREDOXIN-RELATED"/>
    <property type="match status" value="1"/>
</dbReference>
<dbReference type="AlphaFoldDB" id="A0A3D8LHI4"/>